<dbReference type="PIRSF" id="PIRSF001563">
    <property type="entry name" value="Folylpolyglu_synth"/>
    <property type="match status" value="1"/>
</dbReference>
<dbReference type="PANTHER" id="PTHR11136:SF0">
    <property type="entry name" value="DIHYDROFOLATE SYNTHETASE-RELATED"/>
    <property type="match status" value="1"/>
</dbReference>
<keyword evidence="12" id="KW-0067">ATP-binding</keyword>
<evidence type="ECO:0000256" key="4">
    <source>
        <dbReference type="ARBA" id="ARBA00005150"/>
    </source>
</evidence>
<evidence type="ECO:0000256" key="20">
    <source>
        <dbReference type="ARBA" id="ARBA00049035"/>
    </source>
</evidence>
<dbReference type="InterPro" id="IPR036615">
    <property type="entry name" value="Mur_ligase_C_dom_sf"/>
</dbReference>
<keyword evidence="14" id="KW-0289">Folate biosynthesis</keyword>
<evidence type="ECO:0000256" key="5">
    <source>
        <dbReference type="ARBA" id="ARBA00008276"/>
    </source>
</evidence>
<dbReference type="GO" id="GO:0046656">
    <property type="term" value="P:folic acid biosynthetic process"/>
    <property type="evidence" value="ECO:0007669"/>
    <property type="project" value="UniProtKB-KW"/>
</dbReference>
<feature type="domain" description="Mur ligase central" evidence="23">
    <location>
        <begin position="118"/>
        <end position="305"/>
    </location>
</feature>
<dbReference type="EC" id="6.3.2.12" evidence="6"/>
<dbReference type="SUPFAM" id="SSF53623">
    <property type="entry name" value="MurD-like peptide ligases, catalytic domain"/>
    <property type="match status" value="1"/>
</dbReference>
<dbReference type="InterPro" id="IPR036565">
    <property type="entry name" value="Mur-like_cat_sf"/>
</dbReference>
<comment type="catalytic activity">
    <reaction evidence="18">
        <text>(6S)-5,6,7,8-tetrahydrofolyl-(gamma-L-Glu)(n) + L-glutamate + ATP = (6S)-5,6,7,8-tetrahydrofolyl-(gamma-L-Glu)(n+1) + ADP + phosphate + H(+)</text>
        <dbReference type="Rhea" id="RHEA:10580"/>
        <dbReference type="Rhea" id="RHEA-COMP:14738"/>
        <dbReference type="Rhea" id="RHEA-COMP:14740"/>
        <dbReference type="ChEBI" id="CHEBI:15378"/>
        <dbReference type="ChEBI" id="CHEBI:29985"/>
        <dbReference type="ChEBI" id="CHEBI:30616"/>
        <dbReference type="ChEBI" id="CHEBI:43474"/>
        <dbReference type="ChEBI" id="CHEBI:141005"/>
        <dbReference type="ChEBI" id="CHEBI:456216"/>
        <dbReference type="EC" id="6.3.2.17"/>
    </reaction>
</comment>
<evidence type="ECO:0000256" key="16">
    <source>
        <dbReference type="ARBA" id="ARBA00030592"/>
    </source>
</evidence>
<feature type="domain" description="Mur ligase C-terminal" evidence="22">
    <location>
        <begin position="333"/>
        <end position="460"/>
    </location>
</feature>
<evidence type="ECO:0000256" key="6">
    <source>
        <dbReference type="ARBA" id="ARBA00013023"/>
    </source>
</evidence>
<dbReference type="SUPFAM" id="SSF53244">
    <property type="entry name" value="MurD-like peptide ligases, peptide-binding domain"/>
    <property type="match status" value="1"/>
</dbReference>
<dbReference type="EC" id="6.3.2.17" evidence="7"/>
<comment type="pathway">
    <text evidence="3">Cofactor biosynthesis; tetrahydrofolate biosynthesis; 7,8-dihydrofolate from 2-amino-4-hydroxy-6-hydroxymethyl-7,8-dihydropteridine diphosphate and 4-aminobenzoate: step 2/2.</text>
</comment>
<reference evidence="24 25" key="1">
    <citation type="submission" date="2016-10" db="EMBL/GenBank/DDBJ databases">
        <authorList>
            <person name="de Groot N.N."/>
        </authorList>
    </citation>
    <scope>NUCLEOTIDE SEQUENCE [LARGE SCALE GENOMIC DNA]</scope>
    <source>
        <strain evidence="24 25">GAS232</strain>
    </source>
</reference>
<dbReference type="InterPro" id="IPR013221">
    <property type="entry name" value="Mur_ligase_cen"/>
</dbReference>
<evidence type="ECO:0000256" key="3">
    <source>
        <dbReference type="ARBA" id="ARBA00004799"/>
    </source>
</evidence>
<keyword evidence="9" id="KW-0436">Ligase</keyword>
<dbReference type="Gene3D" id="3.90.190.20">
    <property type="entry name" value="Mur ligase, C-terminal domain"/>
    <property type="match status" value="1"/>
</dbReference>
<sequence>MTILRKQGEGGGVSVYNVQVMQYEEAVSKLYTLSGELAPAAPGTPRRKFELDHMRTLVAALGNPQNSFPSVLIAGTNGKGSTAATLASILSVSGYRTGLYTSPHLLRPNERIQISGVTPGQNSLAEIADQAFADSFEKVETAAARLVNEGKLPHAPSFFEVITAIAFVAFAEAKIDIAVLEVGLGGRLDATNIVEPLLSVITDIALDHTEWLGNTLTEIAREKAGILRPKGLLVTLPQHPEANAAIGEVAMALDVTGVNAAAYLPDRITNDEPYPLVLQGQAITVASPLPGDHQRRNTALAIAVAEQLLTQQSFTKITPQSIESGIRSTNWPGRLESTTIPGTQITLLMDVAHNPAGAWTLRSHLSRQIDGDHLPAPRTLVFSALKDKSIREMAQILFPLFDGPEDRILLAPIQSPRAASAEALAEVAADLDTAAEVCTSVADAMDKAADRTGSIVVSGSVYLVAEAKTWLKEQHG</sequence>
<protein>
    <recommendedName>
        <fullName evidence="8">Dihydrofolate synthase/folylpolyglutamate synthase</fullName>
        <ecNumber evidence="6">6.3.2.12</ecNumber>
        <ecNumber evidence="7">6.3.2.17</ecNumber>
    </recommendedName>
    <alternativeName>
        <fullName evidence="17">Folylpoly-gamma-glutamate synthetase-dihydrofolate synthetase</fullName>
    </alternativeName>
    <alternativeName>
        <fullName evidence="15">Folylpolyglutamate synthetase</fullName>
    </alternativeName>
    <alternativeName>
        <fullName evidence="16">Tetrahydrofolylpolyglutamate synthase</fullName>
    </alternativeName>
</protein>
<dbReference type="GO" id="GO:0005737">
    <property type="term" value="C:cytoplasm"/>
    <property type="evidence" value="ECO:0007669"/>
    <property type="project" value="TreeGrafter"/>
</dbReference>
<organism evidence="24 25">
    <name type="scientific">Terriglobus roseus</name>
    <dbReference type="NCBI Taxonomy" id="392734"/>
    <lineage>
        <taxon>Bacteria</taxon>
        <taxon>Pseudomonadati</taxon>
        <taxon>Acidobacteriota</taxon>
        <taxon>Terriglobia</taxon>
        <taxon>Terriglobales</taxon>
        <taxon>Acidobacteriaceae</taxon>
        <taxon>Terriglobus</taxon>
    </lineage>
</organism>
<comment type="catalytic activity">
    <reaction evidence="21">
        <text>7,8-dihydropteroate + L-glutamate + ATP = 7,8-dihydrofolate + ADP + phosphate + H(+)</text>
        <dbReference type="Rhea" id="RHEA:23584"/>
        <dbReference type="ChEBI" id="CHEBI:15378"/>
        <dbReference type="ChEBI" id="CHEBI:17839"/>
        <dbReference type="ChEBI" id="CHEBI:29985"/>
        <dbReference type="ChEBI" id="CHEBI:30616"/>
        <dbReference type="ChEBI" id="CHEBI:43474"/>
        <dbReference type="ChEBI" id="CHEBI:57451"/>
        <dbReference type="ChEBI" id="CHEBI:456216"/>
        <dbReference type="EC" id="6.3.2.12"/>
    </reaction>
</comment>
<evidence type="ECO:0000256" key="17">
    <source>
        <dbReference type="ARBA" id="ARBA00032510"/>
    </source>
</evidence>
<dbReference type="PANTHER" id="PTHR11136">
    <property type="entry name" value="FOLYLPOLYGLUTAMATE SYNTHASE-RELATED"/>
    <property type="match status" value="1"/>
</dbReference>
<dbReference type="GO" id="GO:0005524">
    <property type="term" value="F:ATP binding"/>
    <property type="evidence" value="ECO:0007669"/>
    <property type="project" value="UniProtKB-KW"/>
</dbReference>
<evidence type="ECO:0000256" key="8">
    <source>
        <dbReference type="ARBA" id="ARBA00019357"/>
    </source>
</evidence>
<dbReference type="NCBIfam" id="TIGR01499">
    <property type="entry name" value="folC"/>
    <property type="match status" value="1"/>
</dbReference>
<evidence type="ECO:0000256" key="14">
    <source>
        <dbReference type="ARBA" id="ARBA00022909"/>
    </source>
</evidence>
<comment type="similarity">
    <text evidence="5">Belongs to the folylpolyglutamate synthase family.</text>
</comment>
<evidence type="ECO:0000256" key="7">
    <source>
        <dbReference type="ARBA" id="ARBA00013025"/>
    </source>
</evidence>
<dbReference type="GO" id="GO:0046872">
    <property type="term" value="F:metal ion binding"/>
    <property type="evidence" value="ECO:0007669"/>
    <property type="project" value="UniProtKB-KW"/>
</dbReference>
<dbReference type="AlphaFoldDB" id="A0A1G7PKF5"/>
<dbReference type="GO" id="GO:0008841">
    <property type="term" value="F:dihydrofolate synthase activity"/>
    <property type="evidence" value="ECO:0007669"/>
    <property type="project" value="UniProtKB-EC"/>
</dbReference>
<evidence type="ECO:0000256" key="19">
    <source>
        <dbReference type="ARBA" id="ARBA00047808"/>
    </source>
</evidence>
<dbReference type="Gene3D" id="3.40.1190.10">
    <property type="entry name" value="Mur-like, catalytic domain"/>
    <property type="match status" value="1"/>
</dbReference>
<dbReference type="Proteomes" id="UP000182427">
    <property type="component" value="Chromosome I"/>
</dbReference>
<evidence type="ECO:0000313" key="24">
    <source>
        <dbReference type="EMBL" id="SDF86776.1"/>
    </source>
</evidence>
<dbReference type="InterPro" id="IPR004101">
    <property type="entry name" value="Mur_ligase_C"/>
</dbReference>
<keyword evidence="13" id="KW-0460">Magnesium</keyword>
<comment type="cofactor">
    <cofactor evidence="1">
        <name>Mg(2+)</name>
        <dbReference type="ChEBI" id="CHEBI:18420"/>
    </cofactor>
</comment>
<comment type="function">
    <text evidence="2">Functions in two distinct reactions of the de novo folate biosynthetic pathway. Catalyzes the addition of a glutamate residue to dihydropteroate (7,8-dihydropteroate or H2Pte) to form dihydrofolate (7,8-dihydrofolate monoglutamate or H2Pte-Glu). Also catalyzes successive additions of L-glutamate to tetrahydrofolate or 10-formyltetrahydrofolate or 5,10-methylenetetrahydrofolate, leading to folylpolyglutamate derivatives.</text>
</comment>
<evidence type="ECO:0000256" key="11">
    <source>
        <dbReference type="ARBA" id="ARBA00022741"/>
    </source>
</evidence>
<dbReference type="PROSITE" id="PS01011">
    <property type="entry name" value="FOLYLPOLYGLU_SYNT_1"/>
    <property type="match status" value="1"/>
</dbReference>
<evidence type="ECO:0000256" key="9">
    <source>
        <dbReference type="ARBA" id="ARBA00022598"/>
    </source>
</evidence>
<evidence type="ECO:0000313" key="25">
    <source>
        <dbReference type="Proteomes" id="UP000182427"/>
    </source>
</evidence>
<evidence type="ECO:0000256" key="10">
    <source>
        <dbReference type="ARBA" id="ARBA00022723"/>
    </source>
</evidence>
<dbReference type="Pfam" id="PF08245">
    <property type="entry name" value="Mur_ligase_M"/>
    <property type="match status" value="1"/>
</dbReference>
<evidence type="ECO:0000259" key="22">
    <source>
        <dbReference type="Pfam" id="PF02875"/>
    </source>
</evidence>
<comment type="pathway">
    <text evidence="4">Cofactor biosynthesis; tetrahydrofolylpolyglutamate biosynthesis.</text>
</comment>
<comment type="catalytic activity">
    <reaction evidence="20">
        <text>(6R)-5,10-methylenetetrahydrofolyl-(gamma-L-Glu)(n) + L-glutamate + ATP = (6R)-5,10-methylenetetrahydrofolyl-(gamma-L-Glu)(n+1) + ADP + phosphate + H(+)</text>
        <dbReference type="Rhea" id="RHEA:51912"/>
        <dbReference type="Rhea" id="RHEA-COMP:13257"/>
        <dbReference type="Rhea" id="RHEA-COMP:13258"/>
        <dbReference type="ChEBI" id="CHEBI:15378"/>
        <dbReference type="ChEBI" id="CHEBI:29985"/>
        <dbReference type="ChEBI" id="CHEBI:30616"/>
        <dbReference type="ChEBI" id="CHEBI:43474"/>
        <dbReference type="ChEBI" id="CHEBI:136572"/>
        <dbReference type="ChEBI" id="CHEBI:456216"/>
        <dbReference type="EC" id="6.3.2.17"/>
    </reaction>
</comment>
<dbReference type="Pfam" id="PF02875">
    <property type="entry name" value="Mur_ligase_C"/>
    <property type="match status" value="1"/>
</dbReference>
<dbReference type="InterPro" id="IPR001645">
    <property type="entry name" value="Folylpolyglutamate_synth"/>
</dbReference>
<dbReference type="InterPro" id="IPR018109">
    <property type="entry name" value="Folylpolyglutamate_synth_CS"/>
</dbReference>
<evidence type="ECO:0000256" key="15">
    <source>
        <dbReference type="ARBA" id="ARBA00030048"/>
    </source>
</evidence>
<keyword evidence="25" id="KW-1185">Reference proteome</keyword>
<evidence type="ECO:0000259" key="23">
    <source>
        <dbReference type="Pfam" id="PF08245"/>
    </source>
</evidence>
<comment type="catalytic activity">
    <reaction evidence="19">
        <text>10-formyltetrahydrofolyl-(gamma-L-Glu)(n) + L-glutamate + ATP = 10-formyltetrahydrofolyl-(gamma-L-Glu)(n+1) + ADP + phosphate + H(+)</text>
        <dbReference type="Rhea" id="RHEA:51904"/>
        <dbReference type="Rhea" id="RHEA-COMP:13088"/>
        <dbReference type="Rhea" id="RHEA-COMP:14300"/>
        <dbReference type="ChEBI" id="CHEBI:15378"/>
        <dbReference type="ChEBI" id="CHEBI:29985"/>
        <dbReference type="ChEBI" id="CHEBI:30616"/>
        <dbReference type="ChEBI" id="CHEBI:43474"/>
        <dbReference type="ChEBI" id="CHEBI:134413"/>
        <dbReference type="ChEBI" id="CHEBI:456216"/>
        <dbReference type="EC" id="6.3.2.17"/>
    </reaction>
</comment>
<dbReference type="FunFam" id="3.40.1190.10:FF:000011">
    <property type="entry name" value="Folylpolyglutamate synthase/dihydrofolate synthase"/>
    <property type="match status" value="1"/>
</dbReference>
<evidence type="ECO:0000256" key="18">
    <source>
        <dbReference type="ARBA" id="ARBA00047493"/>
    </source>
</evidence>
<evidence type="ECO:0000256" key="13">
    <source>
        <dbReference type="ARBA" id="ARBA00022842"/>
    </source>
</evidence>
<keyword evidence="10" id="KW-0479">Metal-binding</keyword>
<evidence type="ECO:0000256" key="2">
    <source>
        <dbReference type="ARBA" id="ARBA00002714"/>
    </source>
</evidence>
<evidence type="ECO:0000256" key="1">
    <source>
        <dbReference type="ARBA" id="ARBA00001946"/>
    </source>
</evidence>
<accession>A0A1G7PKF5</accession>
<name>A0A1G7PKF5_9BACT</name>
<evidence type="ECO:0000256" key="21">
    <source>
        <dbReference type="ARBA" id="ARBA00049161"/>
    </source>
</evidence>
<keyword evidence="11" id="KW-0547">Nucleotide-binding</keyword>
<dbReference type="PROSITE" id="PS01012">
    <property type="entry name" value="FOLYLPOLYGLU_SYNT_2"/>
    <property type="match status" value="1"/>
</dbReference>
<dbReference type="GO" id="GO:0004326">
    <property type="term" value="F:tetrahydrofolylpolyglutamate synthase activity"/>
    <property type="evidence" value="ECO:0007669"/>
    <property type="project" value="UniProtKB-EC"/>
</dbReference>
<dbReference type="EMBL" id="LT629690">
    <property type="protein sequence ID" value="SDF86776.1"/>
    <property type="molecule type" value="Genomic_DNA"/>
</dbReference>
<gene>
    <name evidence="24" type="ORF">SAMN05444167_3545</name>
</gene>
<proteinExistence type="inferred from homology"/>
<evidence type="ECO:0000256" key="12">
    <source>
        <dbReference type="ARBA" id="ARBA00022840"/>
    </source>
</evidence>